<evidence type="ECO:0000313" key="6">
    <source>
        <dbReference type="EMBL" id="OGD79467.1"/>
    </source>
</evidence>
<dbReference type="FunFam" id="3.40.50.300:FF:000032">
    <property type="entry name" value="Export ABC transporter ATP-binding protein"/>
    <property type="match status" value="1"/>
</dbReference>
<comment type="caution">
    <text evidence="6">The sequence shown here is derived from an EMBL/GenBank/DDBJ whole genome shotgun (WGS) entry which is preliminary data.</text>
</comment>
<keyword evidence="4" id="KW-0067">ATP-binding</keyword>
<keyword evidence="2" id="KW-0813">Transport</keyword>
<dbReference type="PANTHER" id="PTHR42798:SF2">
    <property type="entry name" value="ABC TRANSPORTER ATP-BINDING PROTEIN MG467-RELATED"/>
    <property type="match status" value="1"/>
</dbReference>
<dbReference type="SUPFAM" id="SSF52540">
    <property type="entry name" value="P-loop containing nucleoside triphosphate hydrolases"/>
    <property type="match status" value="1"/>
</dbReference>
<dbReference type="InterPro" id="IPR027417">
    <property type="entry name" value="P-loop_NTPase"/>
</dbReference>
<dbReference type="GO" id="GO:0098796">
    <property type="term" value="C:membrane protein complex"/>
    <property type="evidence" value="ECO:0007669"/>
    <property type="project" value="UniProtKB-ARBA"/>
</dbReference>
<dbReference type="CDD" id="cd03255">
    <property type="entry name" value="ABC_MJ0796_LolCDE_FtsE"/>
    <property type="match status" value="1"/>
</dbReference>
<evidence type="ECO:0000313" key="7">
    <source>
        <dbReference type="Proteomes" id="UP000176682"/>
    </source>
</evidence>
<dbReference type="GO" id="GO:0016887">
    <property type="term" value="F:ATP hydrolysis activity"/>
    <property type="evidence" value="ECO:0007669"/>
    <property type="project" value="InterPro"/>
</dbReference>
<evidence type="ECO:0000259" key="5">
    <source>
        <dbReference type="PROSITE" id="PS50893"/>
    </source>
</evidence>
<evidence type="ECO:0000256" key="1">
    <source>
        <dbReference type="ARBA" id="ARBA00005417"/>
    </source>
</evidence>
<dbReference type="InterPro" id="IPR003439">
    <property type="entry name" value="ABC_transporter-like_ATP-bd"/>
</dbReference>
<evidence type="ECO:0000256" key="3">
    <source>
        <dbReference type="ARBA" id="ARBA00022741"/>
    </source>
</evidence>
<dbReference type="PROSITE" id="PS00211">
    <property type="entry name" value="ABC_TRANSPORTER_1"/>
    <property type="match status" value="1"/>
</dbReference>
<proteinExistence type="inferred from homology"/>
<dbReference type="Proteomes" id="UP000176682">
    <property type="component" value="Unassembled WGS sequence"/>
</dbReference>
<name>A0A1F5FIN3_9BACT</name>
<organism evidence="6 7">
    <name type="scientific">Candidatus Collierbacteria bacterium RIFOXYB1_FULL_49_13</name>
    <dbReference type="NCBI Taxonomy" id="1817728"/>
    <lineage>
        <taxon>Bacteria</taxon>
        <taxon>Candidatus Collieribacteriota</taxon>
    </lineage>
</organism>
<evidence type="ECO:0000256" key="2">
    <source>
        <dbReference type="ARBA" id="ARBA00022448"/>
    </source>
</evidence>
<dbReference type="PROSITE" id="PS50893">
    <property type="entry name" value="ABC_TRANSPORTER_2"/>
    <property type="match status" value="1"/>
</dbReference>
<dbReference type="PANTHER" id="PTHR42798">
    <property type="entry name" value="LIPOPROTEIN-RELEASING SYSTEM ATP-BINDING PROTEIN LOLD"/>
    <property type="match status" value="1"/>
</dbReference>
<dbReference type="InterPro" id="IPR003593">
    <property type="entry name" value="AAA+_ATPase"/>
</dbReference>
<comment type="similarity">
    <text evidence="1">Belongs to the ABC transporter superfamily.</text>
</comment>
<protein>
    <submittedName>
        <fullName evidence="6">ABC transporter</fullName>
    </submittedName>
</protein>
<gene>
    <name evidence="6" type="ORF">A2368_03430</name>
</gene>
<dbReference type="AlphaFoldDB" id="A0A1F5FIN3"/>
<dbReference type="GO" id="GO:0005524">
    <property type="term" value="F:ATP binding"/>
    <property type="evidence" value="ECO:0007669"/>
    <property type="project" value="UniProtKB-KW"/>
</dbReference>
<keyword evidence="3" id="KW-0547">Nucleotide-binding</keyword>
<dbReference type="InterPro" id="IPR017911">
    <property type="entry name" value="MacB-like_ATP-bd"/>
</dbReference>
<reference evidence="6 7" key="1">
    <citation type="journal article" date="2016" name="Nat. Commun.">
        <title>Thousands of microbial genomes shed light on interconnected biogeochemical processes in an aquifer system.</title>
        <authorList>
            <person name="Anantharaman K."/>
            <person name="Brown C.T."/>
            <person name="Hug L.A."/>
            <person name="Sharon I."/>
            <person name="Castelle C.J."/>
            <person name="Probst A.J."/>
            <person name="Thomas B.C."/>
            <person name="Singh A."/>
            <person name="Wilkins M.J."/>
            <person name="Karaoz U."/>
            <person name="Brodie E.L."/>
            <person name="Williams K.H."/>
            <person name="Hubbard S.S."/>
            <person name="Banfield J.F."/>
        </authorList>
    </citation>
    <scope>NUCLEOTIDE SEQUENCE [LARGE SCALE GENOMIC DNA]</scope>
</reference>
<evidence type="ECO:0000256" key="4">
    <source>
        <dbReference type="ARBA" id="ARBA00022840"/>
    </source>
</evidence>
<dbReference type="Gene3D" id="3.40.50.300">
    <property type="entry name" value="P-loop containing nucleotide triphosphate hydrolases"/>
    <property type="match status" value="1"/>
</dbReference>
<feature type="domain" description="ABC transporter" evidence="5">
    <location>
        <begin position="2"/>
        <end position="236"/>
    </location>
</feature>
<sequence>MIKVKKLVKSFGSGENELIVLKGLDFQIKQGEFVAITGRSGSGKSTLLYQLGLLDRPKSGEVWLDGVELANSHKSLRTDFRLFNLGYIFQDYALIPTLTATENVMMPLLMQGKTFKFAEEIAAESLARVGLADKLKNLPSQLSGGQQQRVSIARAIAHSPKIVFADEPTANLDSEASENILDIFMELNKTGQTMVMVTHEPDYAALADRVITLSDGTIVADERGRKARKKVTQSRK</sequence>
<dbReference type="GO" id="GO:0022857">
    <property type="term" value="F:transmembrane transporter activity"/>
    <property type="evidence" value="ECO:0007669"/>
    <property type="project" value="UniProtKB-ARBA"/>
</dbReference>
<dbReference type="InterPro" id="IPR017871">
    <property type="entry name" value="ABC_transporter-like_CS"/>
</dbReference>
<accession>A0A1F5FIN3</accession>
<dbReference type="Pfam" id="PF00005">
    <property type="entry name" value="ABC_tran"/>
    <property type="match status" value="1"/>
</dbReference>
<dbReference type="EMBL" id="MFAM01000020">
    <property type="protein sequence ID" value="OGD79467.1"/>
    <property type="molecule type" value="Genomic_DNA"/>
</dbReference>
<dbReference type="SMART" id="SM00382">
    <property type="entry name" value="AAA"/>
    <property type="match status" value="1"/>
</dbReference>